<dbReference type="Gene3D" id="3.90.120.10">
    <property type="entry name" value="DNA Methylase, subunit A, domain 2"/>
    <property type="match status" value="1"/>
</dbReference>
<protein>
    <submittedName>
        <fullName evidence="3">S-adenosyl-L-methionine-dependent methyltransferase</fullName>
    </submittedName>
</protein>
<sequence length="180" mass="20058">MWYSKRRRAKSNEDYETWIEGGVCPTLNAFDNTGDSRATVIVFAPGPMVRLGGNIWEGTVPTLRAEAKRGDAEPHLLIIDGTRVDDVRIYEEPVQTLKQRMGTGGNNVPFVAQGEPTMQVRRLTPIECERLMGWPDNHTLHRADGKTNSDTTRYKMCGNGVASPVAQWIAEQINLAENGM</sequence>
<dbReference type="EMBL" id="LR796641">
    <property type="protein sequence ID" value="CAB4156213.1"/>
    <property type="molecule type" value="Genomic_DNA"/>
</dbReference>
<gene>
    <name evidence="3" type="ORF">UFOVP668_41</name>
</gene>
<dbReference type="InterPro" id="IPR029063">
    <property type="entry name" value="SAM-dependent_MTases_sf"/>
</dbReference>
<evidence type="ECO:0000256" key="2">
    <source>
        <dbReference type="ARBA" id="ARBA00022679"/>
    </source>
</evidence>
<dbReference type="InterPro" id="IPR001525">
    <property type="entry name" value="C5_MeTfrase"/>
</dbReference>
<dbReference type="SUPFAM" id="SSF53335">
    <property type="entry name" value="S-adenosyl-L-methionine-dependent methyltransferases"/>
    <property type="match status" value="1"/>
</dbReference>
<proteinExistence type="predicted"/>
<accession>A0A6J5NBH9</accession>
<dbReference type="GO" id="GO:0008168">
    <property type="term" value="F:methyltransferase activity"/>
    <property type="evidence" value="ECO:0007669"/>
    <property type="project" value="UniProtKB-KW"/>
</dbReference>
<evidence type="ECO:0000256" key="1">
    <source>
        <dbReference type="ARBA" id="ARBA00022603"/>
    </source>
</evidence>
<name>A0A6J5NBH9_9CAUD</name>
<keyword evidence="1 3" id="KW-0489">Methyltransferase</keyword>
<reference evidence="3" key="1">
    <citation type="submission" date="2020-04" db="EMBL/GenBank/DDBJ databases">
        <authorList>
            <person name="Chiriac C."/>
            <person name="Salcher M."/>
            <person name="Ghai R."/>
            <person name="Kavagutti S V."/>
        </authorList>
    </citation>
    <scope>NUCLEOTIDE SEQUENCE</scope>
</reference>
<evidence type="ECO:0000313" key="3">
    <source>
        <dbReference type="EMBL" id="CAB4156213.1"/>
    </source>
</evidence>
<keyword evidence="2 3" id="KW-0808">Transferase</keyword>
<organism evidence="3">
    <name type="scientific">uncultured Caudovirales phage</name>
    <dbReference type="NCBI Taxonomy" id="2100421"/>
    <lineage>
        <taxon>Viruses</taxon>
        <taxon>Duplodnaviria</taxon>
        <taxon>Heunggongvirae</taxon>
        <taxon>Uroviricota</taxon>
        <taxon>Caudoviricetes</taxon>
        <taxon>Peduoviridae</taxon>
        <taxon>Maltschvirus</taxon>
        <taxon>Maltschvirus maltsch</taxon>
    </lineage>
</organism>
<dbReference type="GO" id="GO:0032259">
    <property type="term" value="P:methylation"/>
    <property type="evidence" value="ECO:0007669"/>
    <property type="project" value="UniProtKB-KW"/>
</dbReference>
<dbReference type="Pfam" id="PF00145">
    <property type="entry name" value="DNA_methylase"/>
    <property type="match status" value="1"/>
</dbReference>